<reference evidence="2" key="1">
    <citation type="submission" date="2023-08" db="EMBL/GenBank/DDBJ databases">
        <title>Pelteobagrus vachellii genome.</title>
        <authorList>
            <person name="Liu H."/>
        </authorList>
    </citation>
    <scope>NUCLEOTIDE SEQUENCE</scope>
    <source>
        <strain evidence="2">PRFRI_2022a</strain>
        <tissue evidence="2">Muscle</tissue>
    </source>
</reference>
<feature type="region of interest" description="Disordered" evidence="1">
    <location>
        <begin position="89"/>
        <end position="117"/>
    </location>
</feature>
<dbReference type="EMBL" id="JAVHJS010000005">
    <property type="protein sequence ID" value="KAK2857509.1"/>
    <property type="molecule type" value="Genomic_DNA"/>
</dbReference>
<name>A0AA88NFE2_TACVA</name>
<comment type="caution">
    <text evidence="2">The sequence shown here is derived from an EMBL/GenBank/DDBJ whole genome shotgun (WGS) entry which is preliminary data.</text>
</comment>
<proteinExistence type="predicted"/>
<feature type="compositionally biased region" description="Low complexity" evidence="1">
    <location>
        <begin position="89"/>
        <end position="102"/>
    </location>
</feature>
<organism evidence="2 3">
    <name type="scientific">Tachysurus vachellii</name>
    <name type="common">Darkbarbel catfish</name>
    <name type="synonym">Pelteobagrus vachellii</name>
    <dbReference type="NCBI Taxonomy" id="175792"/>
    <lineage>
        <taxon>Eukaryota</taxon>
        <taxon>Metazoa</taxon>
        <taxon>Chordata</taxon>
        <taxon>Craniata</taxon>
        <taxon>Vertebrata</taxon>
        <taxon>Euteleostomi</taxon>
        <taxon>Actinopterygii</taxon>
        <taxon>Neopterygii</taxon>
        <taxon>Teleostei</taxon>
        <taxon>Ostariophysi</taxon>
        <taxon>Siluriformes</taxon>
        <taxon>Bagridae</taxon>
        <taxon>Tachysurus</taxon>
    </lineage>
</organism>
<keyword evidence="3" id="KW-1185">Reference proteome</keyword>
<evidence type="ECO:0000256" key="1">
    <source>
        <dbReference type="SAM" id="MobiDB-lite"/>
    </source>
</evidence>
<sequence length="117" mass="13244">MSDAVQRSIQTWNQINDQLQWWKRKKSDPWIVSQRESSKRLLPSVQAPDIKHEFRIKTRAELRNVPGTEANPLSVLGAEVRRVMNSRSRCSVSPSCCGSSTCAKSNEEDDEGDDGLK</sequence>
<evidence type="ECO:0000313" key="2">
    <source>
        <dbReference type="EMBL" id="KAK2857509.1"/>
    </source>
</evidence>
<feature type="compositionally biased region" description="Acidic residues" evidence="1">
    <location>
        <begin position="107"/>
        <end position="117"/>
    </location>
</feature>
<dbReference type="Proteomes" id="UP001187315">
    <property type="component" value="Unassembled WGS sequence"/>
</dbReference>
<protein>
    <submittedName>
        <fullName evidence="2">Uncharacterized protein</fullName>
    </submittedName>
</protein>
<dbReference type="AlphaFoldDB" id="A0AA88NFE2"/>
<gene>
    <name evidence="2" type="ORF">Q7C36_005428</name>
</gene>
<accession>A0AA88NFE2</accession>
<evidence type="ECO:0000313" key="3">
    <source>
        <dbReference type="Proteomes" id="UP001187315"/>
    </source>
</evidence>